<evidence type="ECO:0000256" key="1">
    <source>
        <dbReference type="ARBA" id="ARBA00004651"/>
    </source>
</evidence>
<keyword evidence="6" id="KW-0472">Membrane</keyword>
<dbReference type="CDD" id="cd17321">
    <property type="entry name" value="MFS_MMR_MDR_like"/>
    <property type="match status" value="1"/>
</dbReference>
<dbReference type="GO" id="GO:0005886">
    <property type="term" value="C:plasma membrane"/>
    <property type="evidence" value="ECO:0007669"/>
    <property type="project" value="UniProtKB-SubCell"/>
</dbReference>
<reference evidence="7 8" key="1">
    <citation type="journal article" date="2019" name="Emerg. Microbes Infect.">
        <title>Comprehensive subspecies identification of 175 nontuberculous mycobacteria species based on 7547 genomic profiles.</title>
        <authorList>
            <person name="Matsumoto Y."/>
            <person name="Kinjo T."/>
            <person name="Motooka D."/>
            <person name="Nabeya D."/>
            <person name="Jung N."/>
            <person name="Uechi K."/>
            <person name="Horii T."/>
            <person name="Iida T."/>
            <person name="Fujita J."/>
            <person name="Nakamura S."/>
        </authorList>
    </citation>
    <scope>NUCLEOTIDE SEQUENCE [LARGE SCALE GENOMIC DNA]</scope>
    <source>
        <strain evidence="7 8">JCM 18439</strain>
    </source>
</reference>
<dbReference type="AlphaFoldDB" id="A0A1X0BKW0"/>
<dbReference type="Gene3D" id="1.20.1720.10">
    <property type="entry name" value="Multidrug resistance protein D"/>
    <property type="match status" value="1"/>
</dbReference>
<dbReference type="OrthoDB" id="4080117at2"/>
<name>A0A1X0BKW0_MYCCF</name>
<dbReference type="PANTHER" id="PTHR42718:SF46">
    <property type="entry name" value="BLR6921 PROTEIN"/>
    <property type="match status" value="1"/>
</dbReference>
<proteinExistence type="predicted"/>
<dbReference type="PANTHER" id="PTHR42718">
    <property type="entry name" value="MAJOR FACILITATOR SUPERFAMILY MULTIDRUG TRANSPORTER MFSC"/>
    <property type="match status" value="1"/>
</dbReference>
<dbReference type="EMBL" id="AP022591">
    <property type="protein sequence ID" value="BBY45789.1"/>
    <property type="molecule type" value="Genomic_DNA"/>
</dbReference>
<evidence type="ECO:0000313" key="8">
    <source>
        <dbReference type="Proteomes" id="UP000466431"/>
    </source>
</evidence>
<dbReference type="STRING" id="1249101.BST21_23460"/>
<dbReference type="Gene3D" id="1.20.1250.20">
    <property type="entry name" value="MFS general substrate transporter like domains"/>
    <property type="match status" value="1"/>
</dbReference>
<comment type="subcellular location">
    <subcellularLocation>
        <location evidence="1">Cell membrane</location>
        <topology evidence="1">Multi-pass membrane protein</topology>
    </subcellularLocation>
</comment>
<dbReference type="PROSITE" id="PS50850">
    <property type="entry name" value="MFS"/>
    <property type="match status" value="1"/>
</dbReference>
<dbReference type="Pfam" id="PF07690">
    <property type="entry name" value="MFS_1"/>
    <property type="match status" value="1"/>
</dbReference>
<evidence type="ECO:0000256" key="6">
    <source>
        <dbReference type="ARBA" id="ARBA00023136"/>
    </source>
</evidence>
<accession>A0A1X0BKW0</accession>
<evidence type="ECO:0000313" key="7">
    <source>
        <dbReference type="EMBL" id="BBY45789.1"/>
    </source>
</evidence>
<dbReference type="InterPro" id="IPR011701">
    <property type="entry name" value="MFS"/>
</dbReference>
<evidence type="ECO:0000256" key="5">
    <source>
        <dbReference type="ARBA" id="ARBA00022989"/>
    </source>
</evidence>
<dbReference type="InterPro" id="IPR036259">
    <property type="entry name" value="MFS_trans_sf"/>
</dbReference>
<gene>
    <name evidence="7" type="primary">efpA_2</name>
    <name evidence="7" type="ORF">MCEL_40840</name>
</gene>
<dbReference type="SUPFAM" id="SSF103473">
    <property type="entry name" value="MFS general substrate transporter"/>
    <property type="match status" value="1"/>
</dbReference>
<keyword evidence="2" id="KW-0813">Transport</keyword>
<protein>
    <submittedName>
        <fullName evidence="7">MFS transporter</fullName>
    </submittedName>
</protein>
<dbReference type="GO" id="GO:0022857">
    <property type="term" value="F:transmembrane transporter activity"/>
    <property type="evidence" value="ECO:0007669"/>
    <property type="project" value="InterPro"/>
</dbReference>
<keyword evidence="8" id="KW-1185">Reference proteome</keyword>
<dbReference type="InterPro" id="IPR020846">
    <property type="entry name" value="MFS_dom"/>
</dbReference>
<keyword evidence="3" id="KW-1003">Cell membrane</keyword>
<organism evidence="7 8">
    <name type="scientific">Mycolicibacterium celeriflavum</name>
    <name type="common">Mycobacterium celeriflavum</name>
    <dbReference type="NCBI Taxonomy" id="1249101"/>
    <lineage>
        <taxon>Bacteria</taxon>
        <taxon>Bacillati</taxon>
        <taxon>Actinomycetota</taxon>
        <taxon>Actinomycetes</taxon>
        <taxon>Mycobacteriales</taxon>
        <taxon>Mycobacteriaceae</taxon>
        <taxon>Mycolicibacterium</taxon>
    </lineage>
</organism>
<evidence type="ECO:0000256" key="3">
    <source>
        <dbReference type="ARBA" id="ARBA00022475"/>
    </source>
</evidence>
<keyword evidence="5" id="KW-1133">Transmembrane helix</keyword>
<dbReference type="Proteomes" id="UP000466431">
    <property type="component" value="Chromosome"/>
</dbReference>
<dbReference type="KEGG" id="mcee:MCEL_40840"/>
<sequence>MAAELGAPHRRRSYVPDLLRSRRFVAVILAIGGTQLMASMDGPVVVLALPTIQNELGLSDGMRSWVITAYVLTFGGLMLVGGRLGDTIGRKRTFIFGVVLFTIASGLCAIAWNGGVLVLARLVHGAAAAIIAPTCMALVATTFPKGPVRNAATAVLGGMIGVGSVMGLVLGGMLTDVSWRLVFWVNVPIGILVICLGSTMLQETQKERMRLDASGAVLATLICTAAVFGLSMGPEMGWVSALTIGSGVVTLVGLLAFVVVERTAENPVVPFSLFFDRNRLATYAVMFLSGGTGFTLAVLIALYVQDVMGYSALQAGISFIPFALAQATGMGASSQLVKWFPPRVVVIAGASLLLGAMLYGSTLNRGVPYFPDLMMPLVVGGLGLGMMEIPLMLSLIASVGSDRIGPASAVAVMIRMIGGPVVLVVIQAVITLRTLHLGGTTGPVVSMNDAQLDALDNGFTDGLLGIGVVVLLLAAVALFIGYTAEQVARAKEAKEARDAADAA</sequence>
<evidence type="ECO:0000256" key="2">
    <source>
        <dbReference type="ARBA" id="ARBA00022448"/>
    </source>
</evidence>
<evidence type="ECO:0000256" key="4">
    <source>
        <dbReference type="ARBA" id="ARBA00022692"/>
    </source>
</evidence>
<keyword evidence="4" id="KW-0812">Transmembrane</keyword>